<evidence type="ECO:0000313" key="9">
    <source>
        <dbReference type="Proteomes" id="UP000267821"/>
    </source>
</evidence>
<evidence type="ECO:0000259" key="6">
    <source>
        <dbReference type="PROSITE" id="PS50195"/>
    </source>
</evidence>
<feature type="compositionally biased region" description="Basic and acidic residues" evidence="4">
    <location>
        <begin position="9"/>
        <end position="21"/>
    </location>
</feature>
<dbReference type="InterPro" id="IPR001452">
    <property type="entry name" value="SH3_domain"/>
</dbReference>
<dbReference type="GO" id="GO:0060090">
    <property type="term" value="F:molecular adaptor activity"/>
    <property type="evidence" value="ECO:0007669"/>
    <property type="project" value="UniProtKB-ARBA"/>
</dbReference>
<evidence type="ECO:0000256" key="1">
    <source>
        <dbReference type="ARBA" id="ARBA00022443"/>
    </source>
</evidence>
<feature type="domain" description="SH3" evidence="5">
    <location>
        <begin position="144"/>
        <end position="206"/>
    </location>
</feature>
<feature type="region of interest" description="Disordered" evidence="4">
    <location>
        <begin position="396"/>
        <end position="441"/>
    </location>
</feature>
<dbReference type="SMART" id="SM00312">
    <property type="entry name" value="PX"/>
    <property type="match status" value="1"/>
</dbReference>
<evidence type="ECO:0000259" key="7">
    <source>
        <dbReference type="PROSITE" id="PS51745"/>
    </source>
</evidence>
<dbReference type="SMART" id="SM00326">
    <property type="entry name" value="SH3"/>
    <property type="match status" value="2"/>
</dbReference>
<dbReference type="SUPFAM" id="SSF64268">
    <property type="entry name" value="PX domain"/>
    <property type="match status" value="1"/>
</dbReference>
<dbReference type="GO" id="GO:1902494">
    <property type="term" value="C:catalytic complex"/>
    <property type="evidence" value="ECO:0007669"/>
    <property type="project" value="UniProtKB-ARBA"/>
</dbReference>
<gene>
    <name evidence="8" type="ORF">L211DRAFT_874593</name>
</gene>
<accession>A0A3N4LSY6</accession>
<dbReference type="SUPFAM" id="SSF50044">
    <property type="entry name" value="SH3-domain"/>
    <property type="match status" value="2"/>
</dbReference>
<feature type="domain" description="PX" evidence="6">
    <location>
        <begin position="259"/>
        <end position="380"/>
    </location>
</feature>
<reference evidence="8 9" key="1">
    <citation type="journal article" date="2018" name="Nat. Ecol. Evol.">
        <title>Pezizomycetes genomes reveal the molecular basis of ectomycorrhizal truffle lifestyle.</title>
        <authorList>
            <person name="Murat C."/>
            <person name="Payen T."/>
            <person name="Noel B."/>
            <person name="Kuo A."/>
            <person name="Morin E."/>
            <person name="Chen J."/>
            <person name="Kohler A."/>
            <person name="Krizsan K."/>
            <person name="Balestrini R."/>
            <person name="Da Silva C."/>
            <person name="Montanini B."/>
            <person name="Hainaut M."/>
            <person name="Levati E."/>
            <person name="Barry K.W."/>
            <person name="Belfiori B."/>
            <person name="Cichocki N."/>
            <person name="Clum A."/>
            <person name="Dockter R.B."/>
            <person name="Fauchery L."/>
            <person name="Guy J."/>
            <person name="Iotti M."/>
            <person name="Le Tacon F."/>
            <person name="Lindquist E.A."/>
            <person name="Lipzen A."/>
            <person name="Malagnac F."/>
            <person name="Mello A."/>
            <person name="Molinier V."/>
            <person name="Miyauchi S."/>
            <person name="Poulain J."/>
            <person name="Riccioni C."/>
            <person name="Rubini A."/>
            <person name="Sitrit Y."/>
            <person name="Splivallo R."/>
            <person name="Traeger S."/>
            <person name="Wang M."/>
            <person name="Zifcakova L."/>
            <person name="Wipf D."/>
            <person name="Zambonelli A."/>
            <person name="Paolocci F."/>
            <person name="Nowrousian M."/>
            <person name="Ottonello S."/>
            <person name="Baldrian P."/>
            <person name="Spatafora J.W."/>
            <person name="Henrissat B."/>
            <person name="Nagy L.G."/>
            <person name="Aury J.M."/>
            <person name="Wincker P."/>
            <person name="Grigoriev I.V."/>
            <person name="Bonfante P."/>
            <person name="Martin F.M."/>
        </authorList>
    </citation>
    <scope>NUCLEOTIDE SEQUENCE [LARGE SCALE GENOMIC DNA]</scope>
    <source>
        <strain evidence="8 9">ATCC MYA-4762</strain>
    </source>
</reference>
<proteinExistence type="predicted"/>
<feature type="compositionally biased region" description="Low complexity" evidence="4">
    <location>
        <begin position="106"/>
        <end position="115"/>
    </location>
</feature>
<feature type="region of interest" description="Disordered" evidence="4">
    <location>
        <begin position="101"/>
        <end position="141"/>
    </location>
</feature>
<dbReference type="FunFam" id="2.30.30.40:FF:000093">
    <property type="entry name" value="Protein kinase activator Bem1"/>
    <property type="match status" value="1"/>
</dbReference>
<dbReference type="InterPro" id="IPR035548">
    <property type="entry name" value="Bem1/Scd2_SH3_1"/>
</dbReference>
<dbReference type="InterPro" id="IPR035550">
    <property type="entry name" value="Bem1/Scd2_PX"/>
</dbReference>
<dbReference type="Pfam" id="PF00787">
    <property type="entry name" value="PX"/>
    <property type="match status" value="1"/>
</dbReference>
<dbReference type="SUPFAM" id="SSF54277">
    <property type="entry name" value="CAD &amp; PB1 domains"/>
    <property type="match status" value="1"/>
</dbReference>
<dbReference type="Gene3D" id="3.10.20.90">
    <property type="entry name" value="Phosphatidylinositol 3-kinase Catalytic Subunit, Chain A, domain 1"/>
    <property type="match status" value="1"/>
</dbReference>
<dbReference type="FunCoup" id="A0A3N4LSY6">
    <property type="interactions" value="137"/>
</dbReference>
<dbReference type="InterPro" id="IPR036028">
    <property type="entry name" value="SH3-like_dom_sf"/>
</dbReference>
<feature type="compositionally biased region" description="Polar residues" evidence="4">
    <location>
        <begin position="418"/>
        <end position="427"/>
    </location>
</feature>
<dbReference type="InterPro" id="IPR035549">
    <property type="entry name" value="Bem1/Scd2_SH3_2"/>
</dbReference>
<evidence type="ECO:0000256" key="4">
    <source>
        <dbReference type="SAM" id="MobiDB-lite"/>
    </source>
</evidence>
<dbReference type="PROSITE" id="PS50002">
    <property type="entry name" value="SH3"/>
    <property type="match status" value="2"/>
</dbReference>
<evidence type="ECO:0000313" key="8">
    <source>
        <dbReference type="EMBL" id="RPB26034.1"/>
    </source>
</evidence>
<dbReference type="Proteomes" id="UP000267821">
    <property type="component" value="Unassembled WGS sequence"/>
</dbReference>
<dbReference type="InterPro" id="IPR036871">
    <property type="entry name" value="PX_dom_sf"/>
</dbReference>
<dbReference type="GO" id="GO:0005938">
    <property type="term" value="C:cell cortex"/>
    <property type="evidence" value="ECO:0007669"/>
    <property type="project" value="UniProtKB-ARBA"/>
</dbReference>
<keyword evidence="9" id="KW-1185">Reference proteome</keyword>
<dbReference type="SMART" id="SM00666">
    <property type="entry name" value="PB1"/>
    <property type="match status" value="1"/>
</dbReference>
<dbReference type="CDD" id="cd11879">
    <property type="entry name" value="SH3_Bem1p_2"/>
    <property type="match status" value="1"/>
</dbReference>
<dbReference type="GO" id="GO:0042554">
    <property type="term" value="P:superoxide anion generation"/>
    <property type="evidence" value="ECO:0007669"/>
    <property type="project" value="TreeGrafter"/>
</dbReference>
<dbReference type="STRING" id="1051890.A0A3N4LSY6"/>
<dbReference type="InterPro" id="IPR053793">
    <property type="entry name" value="PB1-like"/>
</dbReference>
<dbReference type="InterPro" id="IPR051228">
    <property type="entry name" value="NADPH_Oxidase/PX-Domain"/>
</dbReference>
<dbReference type="CDD" id="cd11878">
    <property type="entry name" value="SH3_Bem1p_1"/>
    <property type="match status" value="1"/>
</dbReference>
<feature type="domain" description="SH3" evidence="5">
    <location>
        <begin position="36"/>
        <end position="98"/>
    </location>
</feature>
<dbReference type="PROSITE" id="PS50195">
    <property type="entry name" value="PX"/>
    <property type="match status" value="1"/>
</dbReference>
<dbReference type="InterPro" id="IPR001683">
    <property type="entry name" value="PX_dom"/>
</dbReference>
<feature type="compositionally biased region" description="Basic and acidic residues" evidence="4">
    <location>
        <begin position="128"/>
        <end position="141"/>
    </location>
</feature>
<dbReference type="GO" id="GO:0030427">
    <property type="term" value="C:site of polarized growth"/>
    <property type="evidence" value="ECO:0007669"/>
    <property type="project" value="UniProtKB-ARBA"/>
</dbReference>
<dbReference type="EMBL" id="ML121536">
    <property type="protein sequence ID" value="RPB26034.1"/>
    <property type="molecule type" value="Genomic_DNA"/>
</dbReference>
<name>A0A3N4LSY6_9PEZI</name>
<dbReference type="PANTHER" id="PTHR15706">
    <property type="entry name" value="SH3 MULTIPLE DOMAIN"/>
    <property type="match status" value="1"/>
</dbReference>
<dbReference type="AlphaFoldDB" id="A0A3N4LSY6"/>
<dbReference type="InParanoid" id="A0A3N4LSY6"/>
<dbReference type="Gene3D" id="3.30.1520.10">
    <property type="entry name" value="Phox-like domain"/>
    <property type="match status" value="1"/>
</dbReference>
<keyword evidence="1 3" id="KW-0728">SH3 domain</keyword>
<organism evidence="8 9">
    <name type="scientific">Terfezia boudieri ATCC MYA-4762</name>
    <dbReference type="NCBI Taxonomy" id="1051890"/>
    <lineage>
        <taxon>Eukaryota</taxon>
        <taxon>Fungi</taxon>
        <taxon>Dikarya</taxon>
        <taxon>Ascomycota</taxon>
        <taxon>Pezizomycotina</taxon>
        <taxon>Pezizomycetes</taxon>
        <taxon>Pezizales</taxon>
        <taxon>Pezizaceae</taxon>
        <taxon>Terfezia</taxon>
    </lineage>
</organism>
<sequence length="549" mass="61821">MMKGIRRSIKGDKTHTYEPKAGHMSITPKSAITIQPPKKVIKALYDYIPRTDEELGFSRGDFFHVIGRENDSEWYEACNPATNARGLVPVAWFQILGKSERDSSDSSKSLGSLERTVTDTDSGYSDRSTTDRRQARKSTHEKAGGPLYGIVQYDFVAERPDELEAKEGEAVIVIAQSNKEWFVAKPIGRLGGPGLIPVGFIEIRDMVTGLPCEDKDEAIRRAGVPKVEEWKRKIAEYKNSSISLGKFANDAPEQNAMQQDTSYVLAASVDDYSFEGGRYWYLVNCTMEDGRHWALRRFYEDFYDCQITLLKTFPEEAGQNNPASRTLPFMPGPVTFVTDSISSARRASLDEYIKKLLEMPPHISKCQLIRELFTPRPNDIEKPYASQALVSELFPQRNSQISQHSSDSSRELSRQSSGGNLNANNYAGQAPRAPGQRANSVGQAHMVHMRTVSDLQPPRMLREGSTQSTQQQNFIKIKVSYQDEMIALRLPRDVSFSQLQEKLHERLGNIDLSCIQYKDEPSNSFISMISDADLFAAINRNAKLVLYVM</sequence>
<feature type="domain" description="PB1" evidence="7">
    <location>
        <begin position="474"/>
        <end position="549"/>
    </location>
</feature>
<feature type="region of interest" description="Disordered" evidence="4">
    <location>
        <begin position="1"/>
        <end position="22"/>
    </location>
</feature>
<dbReference type="OrthoDB" id="548867at2759"/>
<dbReference type="CDD" id="cd05992">
    <property type="entry name" value="PB1"/>
    <property type="match status" value="1"/>
</dbReference>
<dbReference type="GO" id="GO:0016176">
    <property type="term" value="F:superoxide-generating NADPH oxidase activator activity"/>
    <property type="evidence" value="ECO:0007669"/>
    <property type="project" value="TreeGrafter"/>
</dbReference>
<protein>
    <submittedName>
        <fullName evidence="8">Uncharacterized protein</fullName>
    </submittedName>
</protein>
<dbReference type="CDD" id="cd06890">
    <property type="entry name" value="PX_Bem1p"/>
    <property type="match status" value="1"/>
</dbReference>
<dbReference type="InterPro" id="IPR000270">
    <property type="entry name" value="PB1_dom"/>
</dbReference>
<dbReference type="PANTHER" id="PTHR15706:SF2">
    <property type="entry name" value="SH3 AND PX DOMAIN-CONTAINING PROTEIN 2A"/>
    <property type="match status" value="1"/>
</dbReference>
<dbReference type="Gene3D" id="2.30.30.40">
    <property type="entry name" value="SH3 Domains"/>
    <property type="match status" value="2"/>
</dbReference>
<dbReference type="Pfam" id="PF00564">
    <property type="entry name" value="PB1"/>
    <property type="match status" value="1"/>
</dbReference>
<dbReference type="GO" id="GO:0051130">
    <property type="term" value="P:positive regulation of cellular component organization"/>
    <property type="evidence" value="ECO:0007669"/>
    <property type="project" value="UniProtKB-ARBA"/>
</dbReference>
<evidence type="ECO:0000259" key="5">
    <source>
        <dbReference type="PROSITE" id="PS50002"/>
    </source>
</evidence>
<dbReference type="Pfam" id="PF00018">
    <property type="entry name" value="SH3_1"/>
    <property type="match status" value="2"/>
</dbReference>
<evidence type="ECO:0000256" key="3">
    <source>
        <dbReference type="PROSITE-ProRule" id="PRU00192"/>
    </source>
</evidence>
<dbReference type="GO" id="GO:0035091">
    <property type="term" value="F:phosphatidylinositol binding"/>
    <property type="evidence" value="ECO:0007669"/>
    <property type="project" value="InterPro"/>
</dbReference>
<keyword evidence="2" id="KW-0677">Repeat</keyword>
<dbReference type="PROSITE" id="PS51745">
    <property type="entry name" value="PB1"/>
    <property type="match status" value="1"/>
</dbReference>
<evidence type="ECO:0000256" key="2">
    <source>
        <dbReference type="ARBA" id="ARBA00022737"/>
    </source>
</evidence>